<protein>
    <submittedName>
        <fullName evidence="1">Uncharacterized protein</fullName>
    </submittedName>
</protein>
<organism evidence="1 2">
    <name type="scientific">Paenimyroides tangerinum</name>
    <dbReference type="NCBI Taxonomy" id="2488728"/>
    <lineage>
        <taxon>Bacteria</taxon>
        <taxon>Pseudomonadati</taxon>
        <taxon>Bacteroidota</taxon>
        <taxon>Flavobacteriia</taxon>
        <taxon>Flavobacteriales</taxon>
        <taxon>Flavobacteriaceae</taxon>
        <taxon>Paenimyroides</taxon>
    </lineage>
</organism>
<dbReference type="RefSeq" id="WP_125019055.1">
    <property type="nucleotide sequence ID" value="NZ_RQVQ01000017.1"/>
</dbReference>
<name>A0A3P3W5U4_9FLAO</name>
<accession>A0A3P3W5U4</accession>
<dbReference type="Proteomes" id="UP000275719">
    <property type="component" value="Unassembled WGS sequence"/>
</dbReference>
<dbReference type="EMBL" id="RQVQ01000017">
    <property type="protein sequence ID" value="RRJ90370.1"/>
    <property type="molecule type" value="Genomic_DNA"/>
</dbReference>
<evidence type="ECO:0000313" key="1">
    <source>
        <dbReference type="EMBL" id="RRJ90370.1"/>
    </source>
</evidence>
<gene>
    <name evidence="1" type="ORF">EG240_08955</name>
</gene>
<evidence type="ECO:0000313" key="2">
    <source>
        <dbReference type="Proteomes" id="UP000275719"/>
    </source>
</evidence>
<comment type="caution">
    <text evidence="1">The sequence shown here is derived from an EMBL/GenBank/DDBJ whole genome shotgun (WGS) entry which is preliminary data.</text>
</comment>
<proteinExistence type="predicted"/>
<dbReference type="AlphaFoldDB" id="A0A3P3W5U4"/>
<sequence length="182" mass="21769">MKRFLILSFIFFTSIGFSQENSTNNQVDICLQNSLNVFFKDESFKNIKRNLVVSSFTRNEEIIIRIIPLFNDFYKYDELTGDFKAYFNYNDFNILYYENAFDLDQDENVVLENVLIEVNGSENKDVESEIQILKLNNPEYYGMEFIYIKGELKWKEKSYFESLIENQFLSSDFYKDVIYKAN</sequence>
<reference evidence="1 2" key="1">
    <citation type="submission" date="2018-11" db="EMBL/GenBank/DDBJ databases">
        <title>Flavobacterium sp. nov., YIM 102701-2 draft genome.</title>
        <authorList>
            <person name="Li G."/>
            <person name="Jiang Y."/>
        </authorList>
    </citation>
    <scope>NUCLEOTIDE SEQUENCE [LARGE SCALE GENOMIC DNA]</scope>
    <source>
        <strain evidence="1 2">YIM 102701-2</strain>
    </source>
</reference>
<keyword evidence="2" id="KW-1185">Reference proteome</keyword>